<dbReference type="Gene3D" id="3.40.50.200">
    <property type="entry name" value="Peptidase S8/S53 domain"/>
    <property type="match status" value="1"/>
</dbReference>
<comment type="caution">
    <text evidence="8">The sequence shown here is derived from an EMBL/GenBank/DDBJ whole genome shotgun (WGS) entry which is preliminary data.</text>
</comment>
<dbReference type="Pfam" id="PF00082">
    <property type="entry name" value="Peptidase_S8"/>
    <property type="match status" value="1"/>
</dbReference>
<dbReference type="AlphaFoldDB" id="A0A8H9LAI3"/>
<evidence type="ECO:0000313" key="9">
    <source>
        <dbReference type="Proteomes" id="UP000600547"/>
    </source>
</evidence>
<feature type="domain" description="Peptidase S8/S53" evidence="7">
    <location>
        <begin position="3"/>
        <end position="127"/>
    </location>
</feature>
<dbReference type="PANTHER" id="PTHR43806">
    <property type="entry name" value="PEPTIDASE S8"/>
    <property type="match status" value="1"/>
</dbReference>
<evidence type="ECO:0000256" key="4">
    <source>
        <dbReference type="ARBA" id="ARBA00022825"/>
    </source>
</evidence>
<protein>
    <recommendedName>
        <fullName evidence="7">Peptidase S8/S53 domain-containing protein</fullName>
    </recommendedName>
</protein>
<dbReference type="PROSITE" id="PS51892">
    <property type="entry name" value="SUBTILASE"/>
    <property type="match status" value="1"/>
</dbReference>
<organism evidence="8 9">
    <name type="scientific">Deinococcus arenae</name>
    <dbReference type="NCBI Taxonomy" id="1452751"/>
    <lineage>
        <taxon>Bacteria</taxon>
        <taxon>Thermotogati</taxon>
        <taxon>Deinococcota</taxon>
        <taxon>Deinococci</taxon>
        <taxon>Deinococcales</taxon>
        <taxon>Deinococcaceae</taxon>
        <taxon>Deinococcus</taxon>
    </lineage>
</organism>
<evidence type="ECO:0000256" key="3">
    <source>
        <dbReference type="ARBA" id="ARBA00022801"/>
    </source>
</evidence>
<dbReference type="InterPro" id="IPR000209">
    <property type="entry name" value="Peptidase_S8/S53_dom"/>
</dbReference>
<sequence>MQRAVDEMIAHGSVIVVAAGNSRAAARSTPGGCQGVITVAATGTQGRRAPSSNWGAAVALAAPGGTATERSDVLQPGGGEVERIGTSLAAPLVAGAVSLLLADRLGLHPAEVAAILRRSAQPFARGQCDRIRARPCGAGVLDVRVTLGLVLDWAAATRPERGAPLPAENRPASQGPGSPT</sequence>
<keyword evidence="9" id="KW-1185">Reference proteome</keyword>
<keyword evidence="3" id="KW-0378">Hydrolase</keyword>
<dbReference type="InterPro" id="IPR050131">
    <property type="entry name" value="Peptidase_S8_subtilisin-like"/>
</dbReference>
<comment type="similarity">
    <text evidence="1 5">Belongs to the peptidase S8 family.</text>
</comment>
<dbReference type="PROSITE" id="PS00138">
    <property type="entry name" value="SUBTILASE_SER"/>
    <property type="match status" value="1"/>
</dbReference>
<evidence type="ECO:0000256" key="6">
    <source>
        <dbReference type="SAM" id="MobiDB-lite"/>
    </source>
</evidence>
<feature type="region of interest" description="Disordered" evidence="6">
    <location>
        <begin position="158"/>
        <end position="180"/>
    </location>
</feature>
<dbReference type="EMBL" id="BMQG01000028">
    <property type="protein sequence ID" value="GGM59273.1"/>
    <property type="molecule type" value="Genomic_DNA"/>
</dbReference>
<keyword evidence="4" id="KW-0720">Serine protease</keyword>
<feature type="compositionally biased region" description="Polar residues" evidence="6">
    <location>
        <begin position="171"/>
        <end position="180"/>
    </location>
</feature>
<dbReference type="Proteomes" id="UP000600547">
    <property type="component" value="Unassembled WGS sequence"/>
</dbReference>
<proteinExistence type="inferred from homology"/>
<evidence type="ECO:0000256" key="1">
    <source>
        <dbReference type="ARBA" id="ARBA00011073"/>
    </source>
</evidence>
<keyword evidence="2" id="KW-0645">Protease</keyword>
<dbReference type="SUPFAM" id="SSF52743">
    <property type="entry name" value="Subtilisin-like"/>
    <property type="match status" value="1"/>
</dbReference>
<evidence type="ECO:0000256" key="5">
    <source>
        <dbReference type="PROSITE-ProRule" id="PRU01240"/>
    </source>
</evidence>
<accession>A0A8H9LAI3</accession>
<dbReference type="InterPro" id="IPR036852">
    <property type="entry name" value="Peptidase_S8/S53_dom_sf"/>
</dbReference>
<name>A0A8H9LAI3_9DEIO</name>
<dbReference type="RefSeq" id="WP_155300403.1">
    <property type="nucleotide sequence ID" value="NZ_BMQG01000028.1"/>
</dbReference>
<dbReference type="PANTHER" id="PTHR43806:SF11">
    <property type="entry name" value="CEREVISIN-RELATED"/>
    <property type="match status" value="1"/>
</dbReference>
<reference evidence="9" key="1">
    <citation type="journal article" date="2019" name="Int. J. Syst. Evol. Microbiol.">
        <title>The Global Catalogue of Microorganisms (GCM) 10K type strain sequencing project: providing services to taxonomists for standard genome sequencing and annotation.</title>
        <authorList>
            <consortium name="The Broad Institute Genomics Platform"/>
            <consortium name="The Broad Institute Genome Sequencing Center for Infectious Disease"/>
            <person name="Wu L."/>
            <person name="Ma J."/>
        </authorList>
    </citation>
    <scope>NUCLEOTIDE SEQUENCE [LARGE SCALE GENOMIC DNA]</scope>
    <source>
        <strain evidence="9">JCM 31047</strain>
    </source>
</reference>
<evidence type="ECO:0000259" key="7">
    <source>
        <dbReference type="Pfam" id="PF00082"/>
    </source>
</evidence>
<evidence type="ECO:0000256" key="2">
    <source>
        <dbReference type="ARBA" id="ARBA00022670"/>
    </source>
</evidence>
<comment type="caution">
    <text evidence="5">Lacks conserved residue(s) required for the propagation of feature annotation.</text>
</comment>
<gene>
    <name evidence="8" type="ORF">GCM10008956_38610</name>
</gene>
<dbReference type="InterPro" id="IPR023828">
    <property type="entry name" value="Peptidase_S8_Ser-AS"/>
</dbReference>
<dbReference type="GO" id="GO:0004252">
    <property type="term" value="F:serine-type endopeptidase activity"/>
    <property type="evidence" value="ECO:0007669"/>
    <property type="project" value="InterPro"/>
</dbReference>
<dbReference type="GO" id="GO:0006508">
    <property type="term" value="P:proteolysis"/>
    <property type="evidence" value="ECO:0007669"/>
    <property type="project" value="UniProtKB-KW"/>
</dbReference>
<evidence type="ECO:0000313" key="8">
    <source>
        <dbReference type="EMBL" id="GGM59273.1"/>
    </source>
</evidence>